<organism evidence="1 2">
    <name type="scientific">Rhabditophanes sp. KR3021</name>
    <dbReference type="NCBI Taxonomy" id="114890"/>
    <lineage>
        <taxon>Eukaryota</taxon>
        <taxon>Metazoa</taxon>
        <taxon>Ecdysozoa</taxon>
        <taxon>Nematoda</taxon>
        <taxon>Chromadorea</taxon>
        <taxon>Rhabditida</taxon>
        <taxon>Tylenchina</taxon>
        <taxon>Panagrolaimomorpha</taxon>
        <taxon>Strongyloidoidea</taxon>
        <taxon>Alloionematidae</taxon>
        <taxon>Rhabditophanes</taxon>
    </lineage>
</organism>
<proteinExistence type="predicted"/>
<sequence>MAPTTAHIYDVLYDFHAVCEEQMTVYEGERVLVLGYNNTSGGYNKASSSGYNDTGECTYIASYTSLDKYLWYHGRVSRLEAELLLSSSKTNNSSFLVRESESLPGQFSISVRFDGRVYHYRINVDVQNYFFITQDTKFKTLNELIKNYSVNPDGLVCLLQYPAPKKHVVRYDRWEIDRNAIVLKNEVGSGQYGDVYEGCWQPHGKVVAVKTLKEETMPLHEFLAEAEIMKNLNHPNLISLIGVCTREAPYFIITEFMNKGNLLDYLRKLNKNALPPSVLLHMASQVAAGMVYLESRNIIHRDIAARNILTRENYICKIADFGLARFLKEDTYTAAVNARFPIKWTAPSALAYNTFTKKSDVWSYGCLLMEIVTYGAAPYPGVELSNVYNLLERGYRMDEPEHCPYGLYQLMLRCWEWNDPERPSFSEIYQLLNSVLQQNTLPSELERSCHINDTRRRDSSPMCDGVSSFNGNNKIRHSMNTESRDISTFRNIPASPSTRRSSTQSGTPIHLSHQLPVPPAPAAKKNALKAFLQTSSSDDSPTNPSVLMYELQQKSRKPAPDFDTLPKKQRIEAFLDSLETTVGGDDTESTTTGYGTKSDIAKNGSQDSLDTIPSSANHQSELLLQLKSRLKKTTTMDSISNKRENDNSSSPNISPQSIHQKPAYRPRKLDNIDEGLVKSKAPKPPPKTVTLENVCIDDGENELTAKIRKLRHVENKHAKPTISVSPVGTSYPEPPPRTDRTDAAKIRNLAAHKIAPSQHHRPFSIQPGEANNLHFRSSSTTSSSRSLSSEENALKNYESYSINVPKRPPKRISLGGSANVVNQSPKHFATANKPTTKPQSLFGLFSRADKKVKQNAQESGNNLEVINNVPKSKRIIIGEAELNLVREKEAETKAEKLSADELGLMNGMARTQSMREIVLKNYDDNNKALTLSNGPSPNFHQDELTSTPLMKSKKRYSYMDKPQNTINLADKMSSVSKEHLTNLHTEIEDCITSFRSGHMMQVKPSQIAASRKLFNDGDSEKYQNTLLITLNELLIKFHEKCTIYAENISPYSKFKYKELLEHVDALNRQLRQYTAASSLSNLKELETNLIPDCDNSLRQVMQLVNR</sequence>
<evidence type="ECO:0000313" key="1">
    <source>
        <dbReference type="Proteomes" id="UP000095286"/>
    </source>
</evidence>
<accession>A0AC35UHA7</accession>
<dbReference type="WBParaSite" id="RSKR_0001157800.1">
    <property type="protein sequence ID" value="RSKR_0001157800.1"/>
    <property type="gene ID" value="RSKR_0001157800"/>
</dbReference>
<name>A0AC35UHA7_9BILA</name>
<dbReference type="Proteomes" id="UP000095286">
    <property type="component" value="Unplaced"/>
</dbReference>
<evidence type="ECO:0000313" key="2">
    <source>
        <dbReference type="WBParaSite" id="RSKR_0001157800.1"/>
    </source>
</evidence>
<protein>
    <submittedName>
        <fullName evidence="2">Tyrosine-protein kinase</fullName>
    </submittedName>
</protein>
<reference evidence="2" key="1">
    <citation type="submission" date="2016-11" db="UniProtKB">
        <authorList>
            <consortium name="WormBaseParasite"/>
        </authorList>
    </citation>
    <scope>IDENTIFICATION</scope>
    <source>
        <strain evidence="2">KR3021</strain>
    </source>
</reference>